<sequence>MAELKQVLPPPKSLGATHYDHSSDPWFKQRYTASEAENIVNVRQPNTFISYKRPAADSGEVEINDNFAKLSEALYVAGQKAREASAIRNKLQKEMAIKEQQKKEMELITYIKVIKRYLPL</sequence>
<keyword evidence="2" id="KW-0175">Coiled coil</keyword>
<feature type="domain" description="SKI-interacting protein SKIP SNW" evidence="3">
    <location>
        <begin position="58"/>
        <end position="107"/>
    </location>
</feature>
<organism evidence="4 5">
    <name type="scientific">Lithospermum erythrorhizon</name>
    <name type="common">Purple gromwell</name>
    <name type="synonym">Lithospermum officinale var. erythrorhizon</name>
    <dbReference type="NCBI Taxonomy" id="34254"/>
    <lineage>
        <taxon>Eukaryota</taxon>
        <taxon>Viridiplantae</taxon>
        <taxon>Streptophyta</taxon>
        <taxon>Embryophyta</taxon>
        <taxon>Tracheophyta</taxon>
        <taxon>Spermatophyta</taxon>
        <taxon>Magnoliopsida</taxon>
        <taxon>eudicotyledons</taxon>
        <taxon>Gunneridae</taxon>
        <taxon>Pentapetalae</taxon>
        <taxon>asterids</taxon>
        <taxon>lamiids</taxon>
        <taxon>Boraginales</taxon>
        <taxon>Boraginaceae</taxon>
        <taxon>Boraginoideae</taxon>
        <taxon>Lithospermeae</taxon>
        <taxon>Lithospermum</taxon>
    </lineage>
</organism>
<dbReference type="GO" id="GO:0005681">
    <property type="term" value="C:spliceosomal complex"/>
    <property type="evidence" value="ECO:0007669"/>
    <property type="project" value="InterPro"/>
</dbReference>
<dbReference type="InterPro" id="IPR017862">
    <property type="entry name" value="SKI-int_prot_SKIP"/>
</dbReference>
<dbReference type="AlphaFoldDB" id="A0AAV3QFX1"/>
<evidence type="ECO:0000313" key="5">
    <source>
        <dbReference type="Proteomes" id="UP001454036"/>
    </source>
</evidence>
<comment type="similarity">
    <text evidence="1">Belongs to the SNW family.</text>
</comment>
<comment type="caution">
    <text evidence="4">The sequence shown here is derived from an EMBL/GenBank/DDBJ whole genome shotgun (WGS) entry which is preliminary data.</text>
</comment>
<keyword evidence="5" id="KW-1185">Reference proteome</keyword>
<evidence type="ECO:0000313" key="4">
    <source>
        <dbReference type="EMBL" id="GAA0162088.1"/>
    </source>
</evidence>
<gene>
    <name evidence="4" type="ORF">LIER_18262</name>
</gene>
<dbReference type="PANTHER" id="PTHR12096">
    <property type="entry name" value="NUCLEAR PROTEIN SKIP-RELATED"/>
    <property type="match status" value="1"/>
</dbReference>
<evidence type="ECO:0000256" key="2">
    <source>
        <dbReference type="SAM" id="Coils"/>
    </source>
</evidence>
<dbReference type="InterPro" id="IPR004015">
    <property type="entry name" value="SKI-int_prot_SKIP_SNW-dom"/>
</dbReference>
<dbReference type="Proteomes" id="UP001454036">
    <property type="component" value="Unassembled WGS sequence"/>
</dbReference>
<reference evidence="4 5" key="1">
    <citation type="submission" date="2024-01" db="EMBL/GenBank/DDBJ databases">
        <title>The complete chloroplast genome sequence of Lithospermum erythrorhizon: insights into the phylogenetic relationship among Boraginaceae species and the maternal lineages of purple gromwells.</title>
        <authorList>
            <person name="Okada T."/>
            <person name="Watanabe K."/>
        </authorList>
    </citation>
    <scope>NUCLEOTIDE SEQUENCE [LARGE SCALE GENOMIC DNA]</scope>
</reference>
<proteinExistence type="inferred from homology"/>
<feature type="coiled-coil region" evidence="2">
    <location>
        <begin position="81"/>
        <end position="108"/>
    </location>
</feature>
<name>A0AAV3QFX1_LITER</name>
<protein>
    <recommendedName>
        <fullName evidence="3">SKI-interacting protein SKIP SNW domain-containing protein</fullName>
    </recommendedName>
</protein>
<evidence type="ECO:0000256" key="1">
    <source>
        <dbReference type="ARBA" id="ARBA00010197"/>
    </source>
</evidence>
<dbReference type="Pfam" id="PF02731">
    <property type="entry name" value="SKIP_SNW"/>
    <property type="match status" value="1"/>
</dbReference>
<accession>A0AAV3QFX1</accession>
<evidence type="ECO:0000259" key="3">
    <source>
        <dbReference type="Pfam" id="PF02731"/>
    </source>
</evidence>
<dbReference type="GO" id="GO:0000398">
    <property type="term" value="P:mRNA splicing, via spliceosome"/>
    <property type="evidence" value="ECO:0007669"/>
    <property type="project" value="InterPro"/>
</dbReference>
<dbReference type="EMBL" id="BAABME010004359">
    <property type="protein sequence ID" value="GAA0162088.1"/>
    <property type="molecule type" value="Genomic_DNA"/>
</dbReference>